<keyword evidence="7 11" id="KW-0378">Hydrolase</keyword>
<sequence>MIRILIILSILTLNANLFILQNNVCAAEHSKVLQMRWLDDSGERLQLVFDLSEPTPHNAFTLAAEKDKAERVVIDLSNAALLGALLQKPQYSDLLLNIRSAPRHENDLRVVLDVAQTVKINSFTLKPAGRFGHRLVVTLSTIKPQAPLPQVQKQLVKQTQIRQRPMQTKRINTLPTPMAAMQPMTTYPPLKATQKATQKALLPSGKRKVLVAIDAGHGGIDPGAVGKRGVYEKTVVLAIARKLAKRINQEPGMQALMVRNGDYYLRLRERIDFARSHQADLFISIHADAYEKRKYHLKGASVYILSQNGASSEAAHWLAQKENASDLLGGVSLNDKEDILASVLLDLSQTGTLESSGQLAQSVLTSLGGVGSIYHRKVQQAAFMVLRSPDMPSILVETAFLSNPAEEKKLASAAYQAKLAKSIFAGIRRYLQDYAPPGTLIARH</sequence>
<evidence type="ECO:0000313" key="11">
    <source>
        <dbReference type="EMBL" id="SEH08332.1"/>
    </source>
</evidence>
<evidence type="ECO:0000256" key="5">
    <source>
        <dbReference type="ARBA" id="ARBA00022729"/>
    </source>
</evidence>
<dbReference type="GO" id="GO:0030288">
    <property type="term" value="C:outer membrane-bounded periplasmic space"/>
    <property type="evidence" value="ECO:0007669"/>
    <property type="project" value="TreeGrafter"/>
</dbReference>
<evidence type="ECO:0000256" key="9">
    <source>
        <dbReference type="ARBA" id="ARBA00074581"/>
    </source>
</evidence>
<dbReference type="AlphaFoldDB" id="A0A1H6FE40"/>
<comment type="subcellular location">
    <subcellularLocation>
        <location evidence="2">Periplasm</location>
    </subcellularLocation>
</comment>
<dbReference type="Pfam" id="PF01520">
    <property type="entry name" value="Amidase_3"/>
    <property type="match status" value="1"/>
</dbReference>
<dbReference type="FunFam" id="3.40.630.40:FF:000001">
    <property type="entry name" value="N-acetylmuramoyl-L-alanine amidase"/>
    <property type="match status" value="1"/>
</dbReference>
<evidence type="ECO:0000256" key="4">
    <source>
        <dbReference type="ARBA" id="ARBA00011901"/>
    </source>
</evidence>
<feature type="domain" description="MurNAc-LAA" evidence="10">
    <location>
        <begin position="271"/>
        <end position="428"/>
    </location>
</feature>
<reference evidence="11 12" key="1">
    <citation type="submission" date="2016-10" db="EMBL/GenBank/DDBJ databases">
        <authorList>
            <person name="de Groot N.N."/>
        </authorList>
    </citation>
    <scope>NUCLEOTIDE SEQUENCE [LARGE SCALE GENOMIC DNA]</scope>
    <source>
        <strain evidence="11">MBHS1</strain>
    </source>
</reference>
<comment type="similarity">
    <text evidence="3">Belongs to the N-acetylmuramoyl-L-alanine amidase 3 family.</text>
</comment>
<evidence type="ECO:0000256" key="3">
    <source>
        <dbReference type="ARBA" id="ARBA00010860"/>
    </source>
</evidence>
<dbReference type="EMBL" id="FMSV02000548">
    <property type="protein sequence ID" value="SEH08332.1"/>
    <property type="molecule type" value="Genomic_DNA"/>
</dbReference>
<evidence type="ECO:0000256" key="1">
    <source>
        <dbReference type="ARBA" id="ARBA00001561"/>
    </source>
</evidence>
<dbReference type="CDD" id="cd02696">
    <property type="entry name" value="MurNAc-LAA"/>
    <property type="match status" value="1"/>
</dbReference>
<evidence type="ECO:0000256" key="2">
    <source>
        <dbReference type="ARBA" id="ARBA00004418"/>
    </source>
</evidence>
<dbReference type="PANTHER" id="PTHR30404:SF0">
    <property type="entry name" value="N-ACETYLMURAMOYL-L-ALANINE AMIDASE AMIC"/>
    <property type="match status" value="1"/>
</dbReference>
<dbReference type="EC" id="3.5.1.28" evidence="4"/>
<protein>
    <recommendedName>
        <fullName evidence="9">N-acetylmuramoyl-L-alanine amidase AmiC</fullName>
        <ecNumber evidence="4">3.5.1.28</ecNumber>
    </recommendedName>
</protein>
<dbReference type="Pfam" id="PF11741">
    <property type="entry name" value="AMIN"/>
    <property type="match status" value="1"/>
</dbReference>
<evidence type="ECO:0000256" key="8">
    <source>
        <dbReference type="ARBA" id="ARBA00023316"/>
    </source>
</evidence>
<dbReference type="RefSeq" id="WP_103921878.1">
    <property type="nucleotide sequence ID" value="NZ_FMSV02000548.1"/>
</dbReference>
<keyword evidence="6" id="KW-0574">Periplasm</keyword>
<name>A0A1H6FE40_9GAMM</name>
<accession>A0A1H6FE40</accession>
<organism evidence="11 12">
    <name type="scientific">Candidatus Venteria ishoeyi</name>
    <dbReference type="NCBI Taxonomy" id="1899563"/>
    <lineage>
        <taxon>Bacteria</taxon>
        <taxon>Pseudomonadati</taxon>
        <taxon>Pseudomonadota</taxon>
        <taxon>Gammaproteobacteria</taxon>
        <taxon>Thiotrichales</taxon>
        <taxon>Thiotrichaceae</taxon>
        <taxon>Venteria</taxon>
    </lineage>
</organism>
<gene>
    <name evidence="11" type="primary">amiC_2</name>
    <name evidence="11" type="ORF">MBHS_04223</name>
</gene>
<dbReference type="GO" id="GO:0008745">
    <property type="term" value="F:N-acetylmuramoyl-L-alanine amidase activity"/>
    <property type="evidence" value="ECO:0007669"/>
    <property type="project" value="UniProtKB-EC"/>
</dbReference>
<dbReference type="Gene3D" id="3.40.630.40">
    <property type="entry name" value="Zn-dependent exopeptidases"/>
    <property type="match status" value="1"/>
</dbReference>
<evidence type="ECO:0000256" key="6">
    <source>
        <dbReference type="ARBA" id="ARBA00022764"/>
    </source>
</evidence>
<dbReference type="GO" id="GO:0009253">
    <property type="term" value="P:peptidoglycan catabolic process"/>
    <property type="evidence" value="ECO:0007669"/>
    <property type="project" value="InterPro"/>
</dbReference>
<comment type="catalytic activity">
    <reaction evidence="1">
        <text>Hydrolyzes the link between N-acetylmuramoyl residues and L-amino acid residues in certain cell-wall glycopeptides.</text>
        <dbReference type="EC" id="3.5.1.28"/>
    </reaction>
</comment>
<evidence type="ECO:0000256" key="7">
    <source>
        <dbReference type="ARBA" id="ARBA00022801"/>
    </source>
</evidence>
<proteinExistence type="inferred from homology"/>
<keyword evidence="5" id="KW-0732">Signal</keyword>
<dbReference type="OrthoDB" id="9806267at2"/>
<dbReference type="InterPro" id="IPR002508">
    <property type="entry name" value="MurNAc-LAA_cat"/>
</dbReference>
<dbReference type="Proteomes" id="UP000236724">
    <property type="component" value="Unassembled WGS sequence"/>
</dbReference>
<dbReference type="GO" id="GO:0071555">
    <property type="term" value="P:cell wall organization"/>
    <property type="evidence" value="ECO:0007669"/>
    <property type="project" value="UniProtKB-KW"/>
</dbReference>
<dbReference type="SUPFAM" id="SSF53187">
    <property type="entry name" value="Zn-dependent exopeptidases"/>
    <property type="match status" value="1"/>
</dbReference>
<dbReference type="Gene3D" id="2.60.40.3500">
    <property type="match status" value="1"/>
</dbReference>
<dbReference type="PANTHER" id="PTHR30404">
    <property type="entry name" value="N-ACETYLMURAMOYL-L-ALANINE AMIDASE"/>
    <property type="match status" value="1"/>
</dbReference>
<evidence type="ECO:0000313" key="12">
    <source>
        <dbReference type="Proteomes" id="UP000236724"/>
    </source>
</evidence>
<dbReference type="InterPro" id="IPR021731">
    <property type="entry name" value="AMIN_dom"/>
</dbReference>
<evidence type="ECO:0000259" key="10">
    <source>
        <dbReference type="SMART" id="SM00646"/>
    </source>
</evidence>
<keyword evidence="12" id="KW-1185">Reference proteome</keyword>
<dbReference type="SMART" id="SM00646">
    <property type="entry name" value="Ami_3"/>
    <property type="match status" value="1"/>
</dbReference>
<keyword evidence="8" id="KW-0961">Cell wall biogenesis/degradation</keyword>
<dbReference type="InterPro" id="IPR050695">
    <property type="entry name" value="N-acetylmuramoyl_amidase_3"/>
</dbReference>